<accession>A0ACC2G186</accession>
<dbReference type="EMBL" id="CM055746">
    <property type="protein sequence ID" value="KAJ7997306.1"/>
    <property type="molecule type" value="Genomic_DNA"/>
</dbReference>
<evidence type="ECO:0000313" key="2">
    <source>
        <dbReference type="Proteomes" id="UP001157502"/>
    </source>
</evidence>
<name>A0ACC2G186_DALPE</name>
<reference evidence="1" key="1">
    <citation type="submission" date="2021-05" db="EMBL/GenBank/DDBJ databases">
        <authorList>
            <person name="Pan Q."/>
            <person name="Jouanno E."/>
            <person name="Zahm M."/>
            <person name="Klopp C."/>
            <person name="Cabau C."/>
            <person name="Louis A."/>
            <person name="Berthelot C."/>
            <person name="Parey E."/>
            <person name="Roest Crollius H."/>
            <person name="Montfort J."/>
            <person name="Robinson-Rechavi M."/>
            <person name="Bouchez O."/>
            <person name="Lampietro C."/>
            <person name="Lopez Roques C."/>
            <person name="Donnadieu C."/>
            <person name="Postlethwait J."/>
            <person name="Bobe J."/>
            <person name="Dillon D."/>
            <person name="Chandos A."/>
            <person name="von Hippel F."/>
            <person name="Guiguen Y."/>
        </authorList>
    </citation>
    <scope>NUCLEOTIDE SEQUENCE</scope>
    <source>
        <strain evidence="1">YG-Jan2019</strain>
    </source>
</reference>
<proteinExistence type="predicted"/>
<sequence>MDDWRLDGCLTFFSPLWRFGPGLFSLDPVGAEKMACHLALAAGVGELSGRTTFGPQCSWSETKGSGLRRVEKQVGPKGCRLGH</sequence>
<organism evidence="1 2">
    <name type="scientific">Dallia pectoralis</name>
    <name type="common">Alaska blackfish</name>
    <dbReference type="NCBI Taxonomy" id="75939"/>
    <lineage>
        <taxon>Eukaryota</taxon>
        <taxon>Metazoa</taxon>
        <taxon>Chordata</taxon>
        <taxon>Craniata</taxon>
        <taxon>Vertebrata</taxon>
        <taxon>Euteleostomi</taxon>
        <taxon>Actinopterygii</taxon>
        <taxon>Neopterygii</taxon>
        <taxon>Teleostei</taxon>
        <taxon>Protacanthopterygii</taxon>
        <taxon>Esociformes</taxon>
        <taxon>Umbridae</taxon>
        <taxon>Dallia</taxon>
    </lineage>
</organism>
<comment type="caution">
    <text evidence="1">The sequence shown here is derived from an EMBL/GenBank/DDBJ whole genome shotgun (WGS) entry which is preliminary data.</text>
</comment>
<keyword evidence="2" id="KW-1185">Reference proteome</keyword>
<protein>
    <submittedName>
        <fullName evidence="1">Uncharacterized protein</fullName>
    </submittedName>
</protein>
<evidence type="ECO:0000313" key="1">
    <source>
        <dbReference type="EMBL" id="KAJ7997306.1"/>
    </source>
</evidence>
<gene>
    <name evidence="1" type="ORF">DPEC_G00227600</name>
</gene>
<dbReference type="Proteomes" id="UP001157502">
    <property type="component" value="Chromosome 19"/>
</dbReference>